<proteinExistence type="predicted"/>
<dbReference type="EMBL" id="CM045760">
    <property type="protein sequence ID" value="KAI8026154.1"/>
    <property type="molecule type" value="Genomic_DNA"/>
</dbReference>
<organism evidence="1 2">
    <name type="scientific">Camellia lanceoleosa</name>
    <dbReference type="NCBI Taxonomy" id="1840588"/>
    <lineage>
        <taxon>Eukaryota</taxon>
        <taxon>Viridiplantae</taxon>
        <taxon>Streptophyta</taxon>
        <taxon>Embryophyta</taxon>
        <taxon>Tracheophyta</taxon>
        <taxon>Spermatophyta</taxon>
        <taxon>Magnoliopsida</taxon>
        <taxon>eudicotyledons</taxon>
        <taxon>Gunneridae</taxon>
        <taxon>Pentapetalae</taxon>
        <taxon>asterids</taxon>
        <taxon>Ericales</taxon>
        <taxon>Theaceae</taxon>
        <taxon>Camellia</taxon>
    </lineage>
</organism>
<accession>A0ACC0INT7</accession>
<keyword evidence="2" id="KW-1185">Reference proteome</keyword>
<reference evidence="1 2" key="1">
    <citation type="journal article" date="2022" name="Plant J.">
        <title>Chromosome-level genome of Camellia lanceoleosa provides a valuable resource for understanding genome evolution and self-incompatibility.</title>
        <authorList>
            <person name="Gong W."/>
            <person name="Xiao S."/>
            <person name="Wang L."/>
            <person name="Liao Z."/>
            <person name="Chang Y."/>
            <person name="Mo W."/>
            <person name="Hu G."/>
            <person name="Li W."/>
            <person name="Zhao G."/>
            <person name="Zhu H."/>
            <person name="Hu X."/>
            <person name="Ji K."/>
            <person name="Xiang X."/>
            <person name="Song Q."/>
            <person name="Yuan D."/>
            <person name="Jin S."/>
            <person name="Zhang L."/>
        </authorList>
    </citation>
    <scope>NUCLEOTIDE SEQUENCE [LARGE SCALE GENOMIC DNA]</scope>
    <source>
        <strain evidence="1">SQ_2022a</strain>
    </source>
</reference>
<evidence type="ECO:0000313" key="2">
    <source>
        <dbReference type="Proteomes" id="UP001060215"/>
    </source>
</evidence>
<sequence>MRAPDIKKFETLQKSLEQILDLLKGNKVKGIRIHGPLGIGKTTIMLNLNNHEQVSKMFDIVIWLKVSKEGSNENLSRKCLQQDIVQRLQLKMGDTGNVDEVAQRILMELKDKNYLLLLDDVKDDIDLYEIGIPYSNNRSKIVLTTRLHHVCSSMVKKEIKLTYLSTDEAWKMFQDVLGSPKLVENPEIGPLAWRVCRECGGLPLLIEKVANTFKLKNDMYLWSEGLNSWRMWPEKECQGIREIYKLLKFCYDDLDEDRQKKCFLYGALYPEDIDININSLLECWAAEDLLGNDHGKTKTSVMIARCILNRLMNVSLLEEAISMLISLKNLYLNECKDLMELPSDIGELAQLEALDIRGSGVNNIPPHIEKLIHLRRLLVSFTKLRNGNATQEVAFGYNMISKLSRLEELVIDMKTPEQWSNEVVENIIKEVASLKELEILNFCISNKVVDFIKLVNMNLCICLSEATSLQSFMERSSGRNIQSIRFFQIFIGCQNLGHPEIPDFVKYERYIKYCNGAGSNFPTLDVLAQANAFELVNHKDIKHLSDFGIASMKKVLGCLVESCDTIETIVGTVDSAEPVLPNLEDLYIKNLPRMMRSKNGFKNYLPSVHRSRIEATL</sequence>
<protein>
    <submittedName>
        <fullName evidence="1">Disease resistance protein RPS2</fullName>
    </submittedName>
</protein>
<gene>
    <name evidence="1" type="ORF">LOK49_LG02G02737</name>
</gene>
<name>A0ACC0INT7_9ERIC</name>
<comment type="caution">
    <text evidence="1">The sequence shown here is derived from an EMBL/GenBank/DDBJ whole genome shotgun (WGS) entry which is preliminary data.</text>
</comment>
<dbReference type="Proteomes" id="UP001060215">
    <property type="component" value="Chromosome 3"/>
</dbReference>
<evidence type="ECO:0000313" key="1">
    <source>
        <dbReference type="EMBL" id="KAI8026154.1"/>
    </source>
</evidence>